<protein>
    <submittedName>
        <fullName evidence="1">Uncharacterized protein</fullName>
    </submittedName>
</protein>
<name>A0A0F9DTP3_9ZZZZ</name>
<evidence type="ECO:0000313" key="1">
    <source>
        <dbReference type="EMBL" id="KKL15223.1"/>
    </source>
</evidence>
<accession>A0A0F9DTP3</accession>
<dbReference type="AlphaFoldDB" id="A0A0F9DTP3"/>
<organism evidence="1">
    <name type="scientific">marine sediment metagenome</name>
    <dbReference type="NCBI Taxonomy" id="412755"/>
    <lineage>
        <taxon>unclassified sequences</taxon>
        <taxon>metagenomes</taxon>
        <taxon>ecological metagenomes</taxon>
    </lineage>
</organism>
<comment type="caution">
    <text evidence="1">The sequence shown here is derived from an EMBL/GenBank/DDBJ whole genome shotgun (WGS) entry which is preliminary data.</text>
</comment>
<gene>
    <name evidence="1" type="ORF">LCGC14_2507790</name>
</gene>
<reference evidence="1" key="1">
    <citation type="journal article" date="2015" name="Nature">
        <title>Complex archaea that bridge the gap between prokaryotes and eukaryotes.</title>
        <authorList>
            <person name="Spang A."/>
            <person name="Saw J.H."/>
            <person name="Jorgensen S.L."/>
            <person name="Zaremba-Niedzwiedzka K."/>
            <person name="Martijn J."/>
            <person name="Lind A.E."/>
            <person name="van Eijk R."/>
            <person name="Schleper C."/>
            <person name="Guy L."/>
            <person name="Ettema T.J."/>
        </authorList>
    </citation>
    <scope>NUCLEOTIDE SEQUENCE</scope>
</reference>
<proteinExistence type="predicted"/>
<sequence length="74" mass="8845">MPDITLIDRESCWAKAWPAEEASGYWVQHGDYREATKFFPYTLSKEIPTPLPDMVWLWLRECHRYRPCKLPCLT</sequence>
<dbReference type="EMBL" id="LAZR01040145">
    <property type="protein sequence ID" value="KKL15223.1"/>
    <property type="molecule type" value="Genomic_DNA"/>
</dbReference>